<gene>
    <name evidence="1" type="ORF">PP2015_910</name>
</gene>
<dbReference type="KEGG" id="pphe:PP2015_910"/>
<dbReference type="STRING" id="161398.PP2015_910"/>
<evidence type="ECO:0000313" key="1">
    <source>
        <dbReference type="EMBL" id="ALO41428.1"/>
    </source>
</evidence>
<dbReference type="AlphaFoldDB" id="A0A0S2JZV9"/>
<proteinExistence type="predicted"/>
<reference evidence="2" key="1">
    <citation type="submission" date="2015-11" db="EMBL/GenBank/DDBJ databases">
        <authorList>
            <person name="Kim K.M."/>
        </authorList>
    </citation>
    <scope>NUCLEOTIDE SEQUENCE [LARGE SCALE GENOMIC DNA]</scope>
    <source>
        <strain evidence="2">KCTC 12086</strain>
    </source>
</reference>
<accession>A0A0S2JZV9</accession>
<dbReference type="Proteomes" id="UP000061457">
    <property type="component" value="Chromosome I"/>
</dbReference>
<protein>
    <recommendedName>
        <fullName evidence="3">Flagellar protein FliT</fullName>
    </recommendedName>
</protein>
<dbReference type="PATRIC" id="fig|161398.10.peg.926"/>
<evidence type="ECO:0000313" key="2">
    <source>
        <dbReference type="Proteomes" id="UP000061457"/>
    </source>
</evidence>
<keyword evidence="2" id="KW-1185">Reference proteome</keyword>
<name>A0A0S2JZV9_9GAMM</name>
<dbReference type="EMBL" id="CP013187">
    <property type="protein sequence ID" value="ALO41428.1"/>
    <property type="molecule type" value="Genomic_DNA"/>
</dbReference>
<organism evidence="1 2">
    <name type="scientific">Pseudoalteromonas phenolica</name>
    <dbReference type="NCBI Taxonomy" id="161398"/>
    <lineage>
        <taxon>Bacteria</taxon>
        <taxon>Pseudomonadati</taxon>
        <taxon>Pseudomonadota</taxon>
        <taxon>Gammaproteobacteria</taxon>
        <taxon>Alteromonadales</taxon>
        <taxon>Pseudoalteromonadaceae</taxon>
        <taxon>Pseudoalteromonas</taxon>
    </lineage>
</organism>
<evidence type="ECO:0008006" key="3">
    <source>
        <dbReference type="Google" id="ProtNLM"/>
    </source>
</evidence>
<sequence>MIVSMQDNLAKITHDLTLLDSLCNKGELEEATELFLKIDSDIKKIANSVDPGVDEELRLALFDVYNQFTLTLQKLHTLKKDVGNKLREYISSKKKLKAYNDI</sequence>